<evidence type="ECO:0000313" key="10">
    <source>
        <dbReference type="EMBL" id="GMF35637.1"/>
    </source>
</evidence>
<dbReference type="Proteomes" id="UP001165083">
    <property type="component" value="Unassembled WGS sequence"/>
</dbReference>
<comment type="caution">
    <text evidence="10">The sequence shown here is derived from an EMBL/GenBank/DDBJ whole genome shotgun (WGS) entry which is preliminary data.</text>
</comment>
<proteinExistence type="inferred from homology"/>
<dbReference type="Pfam" id="PF00089">
    <property type="entry name" value="Trypsin"/>
    <property type="match status" value="1"/>
</dbReference>
<keyword evidence="5" id="KW-0843">Virulence</keyword>
<keyword evidence="4" id="KW-0732">Signal</keyword>
<keyword evidence="3" id="KW-0964">Secreted</keyword>
<dbReference type="GO" id="GO:0004252">
    <property type="term" value="F:serine-type endopeptidase activity"/>
    <property type="evidence" value="ECO:0007669"/>
    <property type="project" value="InterPro"/>
</dbReference>
<dbReference type="SMART" id="SM00020">
    <property type="entry name" value="Tryp_SPc"/>
    <property type="match status" value="1"/>
</dbReference>
<keyword evidence="6" id="KW-1015">Disulfide bond</keyword>
<evidence type="ECO:0000256" key="3">
    <source>
        <dbReference type="ARBA" id="ARBA00022525"/>
    </source>
</evidence>
<dbReference type="Gene3D" id="2.40.10.10">
    <property type="entry name" value="Trypsin-like serine proteases"/>
    <property type="match status" value="1"/>
</dbReference>
<dbReference type="PANTHER" id="PTHR24276:SF98">
    <property type="entry name" value="FI18310P1-RELATED"/>
    <property type="match status" value="1"/>
</dbReference>
<dbReference type="InterPro" id="IPR043504">
    <property type="entry name" value="Peptidase_S1_PA_chymotrypsin"/>
</dbReference>
<dbReference type="InterPro" id="IPR050430">
    <property type="entry name" value="Peptidase_S1"/>
</dbReference>
<comment type="subcellular location">
    <subcellularLocation>
        <location evidence="1">Secreted</location>
    </subcellularLocation>
</comment>
<accession>A0A9W6XBQ4</accession>
<dbReference type="InterPro" id="IPR009003">
    <property type="entry name" value="Peptidase_S1_PA"/>
</dbReference>
<evidence type="ECO:0000256" key="2">
    <source>
        <dbReference type="ARBA" id="ARBA00007664"/>
    </source>
</evidence>
<feature type="domain" description="Peptidase S1" evidence="9">
    <location>
        <begin position="78"/>
        <end position="290"/>
    </location>
</feature>
<evidence type="ECO:0000256" key="8">
    <source>
        <dbReference type="SAM" id="MobiDB-lite"/>
    </source>
</evidence>
<organism evidence="10 11">
    <name type="scientific">Phytophthora lilii</name>
    <dbReference type="NCBI Taxonomy" id="2077276"/>
    <lineage>
        <taxon>Eukaryota</taxon>
        <taxon>Sar</taxon>
        <taxon>Stramenopiles</taxon>
        <taxon>Oomycota</taxon>
        <taxon>Peronosporomycetes</taxon>
        <taxon>Peronosporales</taxon>
        <taxon>Peronosporaceae</taxon>
        <taxon>Phytophthora</taxon>
    </lineage>
</organism>
<protein>
    <submittedName>
        <fullName evidence="10">Unnamed protein product</fullName>
    </submittedName>
</protein>
<dbReference type="FunFam" id="2.40.10.10:FF:000068">
    <property type="entry name" value="transmembrane protease serine 2"/>
    <property type="match status" value="1"/>
</dbReference>
<evidence type="ECO:0000256" key="6">
    <source>
        <dbReference type="ARBA" id="ARBA00023157"/>
    </source>
</evidence>
<evidence type="ECO:0000259" key="9">
    <source>
        <dbReference type="PROSITE" id="PS50240"/>
    </source>
</evidence>
<keyword evidence="11" id="KW-1185">Reference proteome</keyword>
<dbReference type="OrthoDB" id="122635at2759"/>
<dbReference type="AlphaFoldDB" id="A0A9W6XBQ4"/>
<evidence type="ECO:0000256" key="7">
    <source>
        <dbReference type="ARBA" id="ARBA00023180"/>
    </source>
</evidence>
<dbReference type="PRINTS" id="PR00722">
    <property type="entry name" value="CHYMOTRYPSIN"/>
</dbReference>
<evidence type="ECO:0000313" key="11">
    <source>
        <dbReference type="Proteomes" id="UP001165083"/>
    </source>
</evidence>
<comment type="similarity">
    <text evidence="2">Belongs to the peptidase S1 family.</text>
</comment>
<dbReference type="GO" id="GO:0005576">
    <property type="term" value="C:extracellular region"/>
    <property type="evidence" value="ECO:0007669"/>
    <property type="project" value="UniProtKB-SubCell"/>
</dbReference>
<feature type="region of interest" description="Disordered" evidence="8">
    <location>
        <begin position="56"/>
        <end position="78"/>
    </location>
</feature>
<gene>
    <name evidence="10" type="ORF">Plil01_001513100</name>
</gene>
<dbReference type="GO" id="GO:0006508">
    <property type="term" value="P:proteolysis"/>
    <property type="evidence" value="ECO:0007669"/>
    <property type="project" value="InterPro"/>
</dbReference>
<dbReference type="InterPro" id="IPR001314">
    <property type="entry name" value="Peptidase_S1A"/>
</dbReference>
<dbReference type="EMBL" id="BSXW01001299">
    <property type="protein sequence ID" value="GMF35637.1"/>
    <property type="molecule type" value="Genomic_DNA"/>
</dbReference>
<dbReference type="CDD" id="cd00190">
    <property type="entry name" value="Tryp_SPc"/>
    <property type="match status" value="1"/>
</dbReference>
<dbReference type="PROSITE" id="PS50240">
    <property type="entry name" value="TRYPSIN_DOM"/>
    <property type="match status" value="1"/>
</dbReference>
<reference evidence="10" key="1">
    <citation type="submission" date="2023-04" db="EMBL/GenBank/DDBJ databases">
        <title>Phytophthora lilii NBRC 32176.</title>
        <authorList>
            <person name="Ichikawa N."/>
            <person name="Sato H."/>
            <person name="Tonouchi N."/>
        </authorList>
    </citation>
    <scope>NUCLEOTIDE SEQUENCE</scope>
    <source>
        <strain evidence="10">NBRC 32176</strain>
    </source>
</reference>
<evidence type="ECO:0000256" key="4">
    <source>
        <dbReference type="ARBA" id="ARBA00022729"/>
    </source>
</evidence>
<keyword evidence="7" id="KW-0325">Glycoprotein</keyword>
<dbReference type="PROSITE" id="PS51257">
    <property type="entry name" value="PROKAR_LIPOPROTEIN"/>
    <property type="match status" value="1"/>
</dbReference>
<evidence type="ECO:0000256" key="1">
    <source>
        <dbReference type="ARBA" id="ARBA00004613"/>
    </source>
</evidence>
<dbReference type="InterPro" id="IPR001254">
    <property type="entry name" value="Trypsin_dom"/>
</dbReference>
<dbReference type="SUPFAM" id="SSF50494">
    <property type="entry name" value="Trypsin-like serine proteases"/>
    <property type="match status" value="1"/>
</dbReference>
<dbReference type="PANTHER" id="PTHR24276">
    <property type="entry name" value="POLYSERASE-RELATED"/>
    <property type="match status" value="1"/>
</dbReference>
<sequence>MDKSSTPNFAWSSSACLPSSHSDDGIMAFLHVIALACMLGTVVQGLSFSGFSSQLNPTSVSDERNTDTDMTADDEDRLYGGSNADFKKYPYMAGIQNGPYGEGVCGGALIAPQYVLTAANCFDLNNLTDLHVSLGSRYTSGRGTKTSEQIRVVEIFQHPLYNKSLLAYDVGLVKLEKPATHQPAKLCAADGSDNTPGTMATVVGWGLLYELSGANYESTSPSNDATWLPTSMCAGRQDGKDVCGDSGDPLIANDVVVGVVSGELGDECGDVPGSYTRVAKVLPFIHQVLNEGSSGNITD</sequence>
<evidence type="ECO:0000256" key="5">
    <source>
        <dbReference type="ARBA" id="ARBA00023026"/>
    </source>
</evidence>
<name>A0A9W6XBQ4_9STRA</name>